<gene>
    <name evidence="13" type="ordered locus">Rmar_1786</name>
</gene>
<dbReference type="STRING" id="518766.Rmar_1786"/>
<evidence type="ECO:0000256" key="8">
    <source>
        <dbReference type="ARBA" id="ARBA00023133"/>
    </source>
</evidence>
<dbReference type="GO" id="GO:0016491">
    <property type="term" value="F:oxidoreductase activity"/>
    <property type="evidence" value="ECO:0007669"/>
    <property type="project" value="UniProtKB-KW"/>
</dbReference>
<feature type="transmembrane region" description="Helical" evidence="12">
    <location>
        <begin position="151"/>
        <end position="172"/>
    </location>
</feature>
<comment type="pathway">
    <text evidence="11">Porphyrin-containing compound metabolism.</text>
</comment>
<evidence type="ECO:0000256" key="3">
    <source>
        <dbReference type="ARBA" id="ARBA00022692"/>
    </source>
</evidence>
<evidence type="ECO:0000256" key="11">
    <source>
        <dbReference type="ARBA" id="ARBA00023444"/>
    </source>
</evidence>
<proteinExistence type="predicted"/>
<dbReference type="RefSeq" id="WP_012844281.1">
    <property type="nucleotide sequence ID" value="NC_013501.1"/>
</dbReference>
<evidence type="ECO:0000256" key="5">
    <source>
        <dbReference type="ARBA" id="ARBA00022989"/>
    </source>
</evidence>
<organism evidence="13 14">
    <name type="scientific">Rhodothermus marinus (strain ATCC 43812 / DSM 4252 / R-10)</name>
    <name type="common">Rhodothermus obamensis</name>
    <dbReference type="NCBI Taxonomy" id="518766"/>
    <lineage>
        <taxon>Bacteria</taxon>
        <taxon>Pseudomonadati</taxon>
        <taxon>Rhodothermota</taxon>
        <taxon>Rhodothermia</taxon>
        <taxon>Rhodothermales</taxon>
        <taxon>Rhodothermaceae</taxon>
        <taxon>Rhodothermus</taxon>
    </lineage>
</organism>
<evidence type="ECO:0000256" key="12">
    <source>
        <dbReference type="SAM" id="Phobius"/>
    </source>
</evidence>
<keyword evidence="4" id="KW-0479">Metal-binding</keyword>
<dbReference type="InterPro" id="IPR003780">
    <property type="entry name" value="COX15/CtaA_fam"/>
</dbReference>
<keyword evidence="9 12" id="KW-0472">Membrane</keyword>
<dbReference type="InterPro" id="IPR050450">
    <property type="entry name" value="COX15/CtaA_HemeA_synthase"/>
</dbReference>
<dbReference type="GO" id="GO:0046872">
    <property type="term" value="F:metal ion binding"/>
    <property type="evidence" value="ECO:0007669"/>
    <property type="project" value="UniProtKB-KW"/>
</dbReference>
<keyword evidence="14" id="KW-1185">Reference proteome</keyword>
<keyword evidence="2" id="KW-1003">Cell membrane</keyword>
<dbReference type="Pfam" id="PF02628">
    <property type="entry name" value="COX15-CtaA"/>
    <property type="match status" value="1"/>
</dbReference>
<keyword evidence="6" id="KW-0560">Oxidoreductase</keyword>
<evidence type="ECO:0000313" key="13">
    <source>
        <dbReference type="EMBL" id="ACY48670.1"/>
    </source>
</evidence>
<sequence>MALADWSIPVQPHDHRARARWWFAVLTAFFTLALISWGGFVTTIDAGMAVPDWPSSFGSYDPFKTGFHDPTDPSAQWWDRTPILAEHGHRLLGALVGLLTIGLALWIWRSDPRRWMRRLGFAALGLVIFQGILGGLRVTENSLALAAVHGATAQLFFSLIVAIALFTSPAWLEARAVPADGPPLDRLRRLSLWTIAALYGQIILGVLLRHPGQGIAIHFAVVHIAGAFVVTGLVLAVFIHVQKHFEANRLLNRAAWAMLWIVALQFALGLSAYLVLLYETPAALRSTLQVVLRTAHVATGALLMGSTVVLTLLALRRRAEAPAAAVAPELAAFSQTNR</sequence>
<name>D0MJL2_RHOM4</name>
<protein>
    <submittedName>
        <fullName evidence="13">Cytochrome oxidase assembly</fullName>
    </submittedName>
</protein>
<keyword evidence="5 12" id="KW-1133">Transmembrane helix</keyword>
<dbReference type="PANTHER" id="PTHR35457:SF1">
    <property type="entry name" value="HEME A SYNTHASE"/>
    <property type="match status" value="1"/>
</dbReference>
<dbReference type="EMBL" id="CP001807">
    <property type="protein sequence ID" value="ACY48670.1"/>
    <property type="molecule type" value="Genomic_DNA"/>
</dbReference>
<keyword evidence="8" id="KW-0350">Heme biosynthesis</keyword>
<feature type="transmembrane region" description="Helical" evidence="12">
    <location>
        <begin position="253"/>
        <end position="275"/>
    </location>
</feature>
<evidence type="ECO:0000256" key="1">
    <source>
        <dbReference type="ARBA" id="ARBA00004141"/>
    </source>
</evidence>
<reference evidence="13 14" key="1">
    <citation type="journal article" date="2009" name="Stand. Genomic Sci.">
        <title>Complete genome sequence of Rhodothermus marinus type strain (R-10).</title>
        <authorList>
            <person name="Nolan M."/>
            <person name="Tindall B.J."/>
            <person name="Pomrenke H."/>
            <person name="Lapidus A."/>
            <person name="Copeland A."/>
            <person name="Glavina Del Rio T."/>
            <person name="Lucas S."/>
            <person name="Chen F."/>
            <person name="Tice H."/>
            <person name="Cheng J.F."/>
            <person name="Saunders E."/>
            <person name="Han C."/>
            <person name="Bruce D."/>
            <person name="Goodwin L."/>
            <person name="Chain P."/>
            <person name="Pitluck S."/>
            <person name="Ovchinikova G."/>
            <person name="Pati A."/>
            <person name="Ivanova N."/>
            <person name="Mavromatis K."/>
            <person name="Chen A."/>
            <person name="Palaniappan K."/>
            <person name="Land M."/>
            <person name="Hauser L."/>
            <person name="Chang Y.J."/>
            <person name="Jeffries C.D."/>
            <person name="Brettin T."/>
            <person name="Goker M."/>
            <person name="Bristow J."/>
            <person name="Eisen J.A."/>
            <person name="Markowitz V."/>
            <person name="Hugenholtz P."/>
            <person name="Kyrpides N.C."/>
            <person name="Klenk H.P."/>
            <person name="Detter J.C."/>
        </authorList>
    </citation>
    <scope>NUCLEOTIDE SEQUENCE [LARGE SCALE GENOMIC DNA]</scope>
    <source>
        <strain evidence="14">ATCC 43812 / DSM 4252 / R-10</strain>
    </source>
</reference>
<evidence type="ECO:0000313" key="14">
    <source>
        <dbReference type="Proteomes" id="UP000002221"/>
    </source>
</evidence>
<evidence type="ECO:0000256" key="10">
    <source>
        <dbReference type="ARBA" id="ARBA00023157"/>
    </source>
</evidence>
<feature type="transmembrane region" description="Helical" evidence="12">
    <location>
        <begin position="192"/>
        <end position="209"/>
    </location>
</feature>
<evidence type="ECO:0000256" key="2">
    <source>
        <dbReference type="ARBA" id="ARBA00022475"/>
    </source>
</evidence>
<dbReference type="GO" id="GO:0006784">
    <property type="term" value="P:heme A biosynthetic process"/>
    <property type="evidence" value="ECO:0007669"/>
    <property type="project" value="InterPro"/>
</dbReference>
<comment type="subcellular location">
    <subcellularLocation>
        <location evidence="1">Membrane</location>
        <topology evidence="1">Multi-pass membrane protein</topology>
    </subcellularLocation>
</comment>
<dbReference type="GO" id="GO:0016020">
    <property type="term" value="C:membrane"/>
    <property type="evidence" value="ECO:0007669"/>
    <property type="project" value="UniProtKB-SubCell"/>
</dbReference>
<evidence type="ECO:0000256" key="9">
    <source>
        <dbReference type="ARBA" id="ARBA00023136"/>
    </source>
</evidence>
<feature type="transmembrane region" description="Helical" evidence="12">
    <location>
        <begin position="215"/>
        <end position="241"/>
    </location>
</feature>
<keyword evidence="10" id="KW-1015">Disulfide bond</keyword>
<dbReference type="HOGENOM" id="CLU_041525_2_1_10"/>
<evidence type="ECO:0000256" key="4">
    <source>
        <dbReference type="ARBA" id="ARBA00022723"/>
    </source>
</evidence>
<feature type="transmembrane region" description="Helical" evidence="12">
    <location>
        <begin position="91"/>
        <end position="108"/>
    </location>
</feature>
<dbReference type="KEGG" id="rmr:Rmar_1786"/>
<keyword evidence="7" id="KW-0408">Iron</keyword>
<evidence type="ECO:0000256" key="6">
    <source>
        <dbReference type="ARBA" id="ARBA00023002"/>
    </source>
</evidence>
<dbReference type="AlphaFoldDB" id="D0MJL2"/>
<feature type="transmembrane region" description="Helical" evidence="12">
    <location>
        <begin position="120"/>
        <end position="139"/>
    </location>
</feature>
<dbReference type="PANTHER" id="PTHR35457">
    <property type="entry name" value="HEME A SYNTHASE"/>
    <property type="match status" value="1"/>
</dbReference>
<feature type="transmembrane region" description="Helical" evidence="12">
    <location>
        <begin position="21"/>
        <end position="44"/>
    </location>
</feature>
<dbReference type="Proteomes" id="UP000002221">
    <property type="component" value="Chromosome"/>
</dbReference>
<dbReference type="OrthoDB" id="1447144at2"/>
<evidence type="ECO:0000256" key="7">
    <source>
        <dbReference type="ARBA" id="ARBA00023004"/>
    </source>
</evidence>
<feature type="transmembrane region" description="Helical" evidence="12">
    <location>
        <begin position="295"/>
        <end position="315"/>
    </location>
</feature>
<keyword evidence="3 12" id="KW-0812">Transmembrane</keyword>
<accession>D0MJL2</accession>
<dbReference type="eggNOG" id="COG1612">
    <property type="taxonomic scope" value="Bacteria"/>
</dbReference>